<gene>
    <name evidence="2" type="ORF">SBA5_440019</name>
</gene>
<evidence type="ECO:0000313" key="3">
    <source>
        <dbReference type="Proteomes" id="UP000239735"/>
    </source>
</evidence>
<dbReference type="AlphaFoldDB" id="A0A2N9LLV0"/>
<keyword evidence="1" id="KW-0732">Signal</keyword>
<evidence type="ECO:0000256" key="1">
    <source>
        <dbReference type="SAM" id="SignalP"/>
    </source>
</evidence>
<proteinExistence type="predicted"/>
<dbReference type="EMBL" id="OKRB01000102">
    <property type="protein sequence ID" value="SPE24219.1"/>
    <property type="molecule type" value="Genomic_DNA"/>
</dbReference>
<feature type="signal peptide" evidence="1">
    <location>
        <begin position="1"/>
        <end position="22"/>
    </location>
</feature>
<protein>
    <submittedName>
        <fullName evidence="2">Uncharacterized protein</fullName>
    </submittedName>
</protein>
<reference evidence="3" key="1">
    <citation type="submission" date="2018-02" db="EMBL/GenBank/DDBJ databases">
        <authorList>
            <person name="Hausmann B."/>
        </authorList>
    </citation>
    <scope>NUCLEOTIDE SEQUENCE [LARGE SCALE GENOMIC DNA]</scope>
    <source>
        <strain evidence="3">Peat soil MAG SbA5</strain>
    </source>
</reference>
<accession>A0A2N9LLV0</accession>
<organism evidence="2 3">
    <name type="scientific">Candidatus Sulfuritelmatomonas gaucii</name>
    <dbReference type="NCBI Taxonomy" id="2043161"/>
    <lineage>
        <taxon>Bacteria</taxon>
        <taxon>Pseudomonadati</taxon>
        <taxon>Acidobacteriota</taxon>
        <taxon>Terriglobia</taxon>
        <taxon>Terriglobales</taxon>
        <taxon>Acidobacteriaceae</taxon>
        <taxon>Candidatus Sulfuritelmatomonas</taxon>
    </lineage>
</organism>
<sequence length="287" mass="29740">MKLALIFVIGVGMFVAMQRAAAQGSMTVQTSVQAGSAFSIQTSGSGEATLYVIGLGQVLKRSVQLGNPVYFEAGSLCDAGHYLVVLEQSSTVETKPLDVMAVSAPGRLSFLAKPSRLPVSVHEGITGAAYVFDSYGNLIVSPMSVSFQLSNSAGSVQKSDVTTHAGAAWIEMDSTGHQGIDQFVAQAGGISSTRVIRQVPGDPCALKMSAQQTGPKLELKTEPVVDCSGNPALDGTIVTFTETYDGGQSTADVPLKHGIAEVAMPAHHGATITVASGVVLGNQIREQ</sequence>
<feature type="chain" id="PRO_5014964606" evidence="1">
    <location>
        <begin position="23"/>
        <end position="287"/>
    </location>
</feature>
<dbReference type="Proteomes" id="UP000239735">
    <property type="component" value="Unassembled WGS sequence"/>
</dbReference>
<name>A0A2N9LLV0_9BACT</name>
<evidence type="ECO:0000313" key="2">
    <source>
        <dbReference type="EMBL" id="SPE24219.1"/>
    </source>
</evidence>